<protein>
    <submittedName>
        <fullName evidence="1">DUF1175 family protein</fullName>
    </submittedName>
</protein>
<dbReference type="SUPFAM" id="SSF54001">
    <property type="entry name" value="Cysteine proteinases"/>
    <property type="match status" value="1"/>
</dbReference>
<reference evidence="1 2" key="1">
    <citation type="submission" date="2021-03" db="EMBL/GenBank/DDBJ databases">
        <title>Thermosipho ferrireducens sp.nov., an anaerobic thermophilic iron-reducing bacterium isolated from a deep-sea hydrothermal sulfide deposits.</title>
        <authorList>
            <person name="Zeng X."/>
            <person name="Chen Y."/>
            <person name="Shao Z."/>
        </authorList>
    </citation>
    <scope>NUCLEOTIDE SEQUENCE [LARGE SCALE GENOMIC DNA]</scope>
    <source>
        <strain evidence="1 2">JL129W03</strain>
    </source>
</reference>
<proteinExistence type="predicted"/>
<dbReference type="Proteomes" id="UP000671862">
    <property type="component" value="Chromosome"/>
</dbReference>
<name>A0ABX7SAD4_9BACT</name>
<dbReference type="InterPro" id="IPR009558">
    <property type="entry name" value="DUF1175"/>
</dbReference>
<evidence type="ECO:0000313" key="2">
    <source>
        <dbReference type="Proteomes" id="UP000671862"/>
    </source>
</evidence>
<keyword evidence="2" id="KW-1185">Reference proteome</keyword>
<dbReference type="EMBL" id="CP071446">
    <property type="protein sequence ID" value="QTA38946.1"/>
    <property type="molecule type" value="Genomic_DNA"/>
</dbReference>
<accession>A0ABX7SAD4</accession>
<dbReference type="Pfam" id="PF06672">
    <property type="entry name" value="DUF1175"/>
    <property type="match status" value="1"/>
</dbReference>
<gene>
    <name evidence="1" type="ORF">JYK00_07355</name>
</gene>
<organism evidence="1 2">
    <name type="scientific">Thermosipho ferrireducens</name>
    <dbReference type="NCBI Taxonomy" id="2571116"/>
    <lineage>
        <taxon>Bacteria</taxon>
        <taxon>Thermotogati</taxon>
        <taxon>Thermotogota</taxon>
        <taxon>Thermotogae</taxon>
        <taxon>Thermotogales</taxon>
        <taxon>Fervidobacteriaceae</taxon>
        <taxon>Thermosipho</taxon>
    </lineage>
</organism>
<dbReference type="Gene3D" id="3.90.1720.10">
    <property type="entry name" value="endopeptidase domain like (from Nostoc punctiforme)"/>
    <property type="match status" value="1"/>
</dbReference>
<dbReference type="InterPro" id="IPR038765">
    <property type="entry name" value="Papain-like_cys_pep_sf"/>
</dbReference>
<evidence type="ECO:0000313" key="1">
    <source>
        <dbReference type="EMBL" id="QTA38946.1"/>
    </source>
</evidence>
<sequence>MSFLYSFRIIGKNDTTFDNKLTLTLDNEDSWKFRMWFVAIALDNVDNIHPTFKTRDCSGFVFYSIKEALKKHTTRWIKQTGYKGPIFEDIKKYNYPDTPSGVNIFFNGKEYVSYVNGHNLFYYNVEFISKERKFAKPGDLIFFFHPEDPKYPYHVMIYTGNGFVYHTGPGGEVRYVTYENIMLSDISWRPISVNPYFLGYYKLKFLK</sequence>